<reference evidence="5 6" key="1">
    <citation type="journal article" date="2007" name="Nat. Biotechnol.">
        <title>Complete genome sequence of the myxobacterium Sorangium cellulosum.</title>
        <authorList>
            <person name="Schneiker S."/>
            <person name="Perlova O."/>
            <person name="Kaiser O."/>
            <person name="Gerth K."/>
            <person name="Alici A."/>
            <person name="Altmeyer M.O."/>
            <person name="Bartels D."/>
            <person name="Bekel T."/>
            <person name="Beyer S."/>
            <person name="Bode E."/>
            <person name="Bode H.B."/>
            <person name="Bolten C.J."/>
            <person name="Choudhuri J.V."/>
            <person name="Doss S."/>
            <person name="Elnakady Y.A."/>
            <person name="Frank B."/>
            <person name="Gaigalat L."/>
            <person name="Goesmann A."/>
            <person name="Groeger C."/>
            <person name="Gross F."/>
            <person name="Jelsbak L."/>
            <person name="Jelsbak L."/>
            <person name="Kalinowski J."/>
            <person name="Kegler C."/>
            <person name="Knauber T."/>
            <person name="Konietzny S."/>
            <person name="Kopp M."/>
            <person name="Krause L."/>
            <person name="Krug D."/>
            <person name="Linke B."/>
            <person name="Mahmud T."/>
            <person name="Martinez-Arias R."/>
            <person name="McHardy A.C."/>
            <person name="Merai M."/>
            <person name="Meyer F."/>
            <person name="Mormann S."/>
            <person name="Munoz-Dorado J."/>
            <person name="Perez J."/>
            <person name="Pradella S."/>
            <person name="Rachid S."/>
            <person name="Raddatz G."/>
            <person name="Rosenau F."/>
            <person name="Rueckert C."/>
            <person name="Sasse F."/>
            <person name="Scharfe M."/>
            <person name="Schuster S.C."/>
            <person name="Suen G."/>
            <person name="Treuner-Lange A."/>
            <person name="Velicer G.J."/>
            <person name="Vorholter F.-J."/>
            <person name="Weissman K.J."/>
            <person name="Welch R.D."/>
            <person name="Wenzel S.C."/>
            <person name="Whitworth D.E."/>
            <person name="Wilhelm S."/>
            <person name="Wittmann C."/>
            <person name="Bloecker H."/>
            <person name="Puehler A."/>
            <person name="Mueller R."/>
        </authorList>
    </citation>
    <scope>NUCLEOTIDE SEQUENCE [LARGE SCALE GENOMIC DNA]</scope>
    <source>
        <strain evidence="6">So ce56</strain>
    </source>
</reference>
<proteinExistence type="predicted"/>
<feature type="repeat" description="TPR" evidence="1">
    <location>
        <begin position="33"/>
        <end position="66"/>
    </location>
</feature>
<sequence>MKTPRALALCAAIVLSAPLGAFAQPAGDKTEEADARFRRGVELYNEVDYGAALTEFRRAYELAPAYQVLYNIAGTCYQLKDYACALRAFERYLADGGEQIPGGRRAEVERDIAVLRSRVATVEISTSAPDVEISVDGVPASKTPLPEPLLMSAGRRRIAAEAPGRPAVLRVVDVAGGDHARLTIELPEARAPQGPAEGAGGAPAPLGARRMDRAPRQQRSVPVFPWLATGALAAGAAATGILALGASGDLDAELDRYPGDARAVERARARSEALALTTDLLAGAAVLAGGLSIYLTVAGAGPERGDGERASSPPVRLTIAPASLELAGSF</sequence>
<dbReference type="HOGENOM" id="CLU_841724_0_0_7"/>
<name>A9GQX5_SORC5</name>
<evidence type="ECO:0000313" key="5">
    <source>
        <dbReference type="EMBL" id="CAN90511.1"/>
    </source>
</evidence>
<evidence type="ECO:0000256" key="1">
    <source>
        <dbReference type="PROSITE-ProRule" id="PRU00339"/>
    </source>
</evidence>
<dbReference type="Proteomes" id="UP000002139">
    <property type="component" value="Chromosome"/>
</dbReference>
<dbReference type="Gene3D" id="1.25.40.10">
    <property type="entry name" value="Tetratricopeptide repeat domain"/>
    <property type="match status" value="1"/>
</dbReference>
<feature type="transmembrane region" description="Helical" evidence="3">
    <location>
        <begin position="223"/>
        <end position="246"/>
    </location>
</feature>
<feature type="compositionally biased region" description="Low complexity" evidence="2">
    <location>
        <begin position="189"/>
        <end position="208"/>
    </location>
</feature>
<dbReference type="BioCyc" id="SCEL448385:SCE_RS01850-MONOMER"/>
<evidence type="ECO:0000256" key="2">
    <source>
        <dbReference type="SAM" id="MobiDB-lite"/>
    </source>
</evidence>
<dbReference type="InterPro" id="IPR011990">
    <property type="entry name" value="TPR-like_helical_dom_sf"/>
</dbReference>
<dbReference type="OrthoDB" id="5507504at2"/>
<dbReference type="KEGG" id="scl:sce0354"/>
<gene>
    <name evidence="5" type="ordered locus">sce0354</name>
</gene>
<feature type="chain" id="PRO_5002735393" evidence="4">
    <location>
        <begin position="24"/>
        <end position="330"/>
    </location>
</feature>
<dbReference type="SUPFAM" id="SSF48452">
    <property type="entry name" value="TPR-like"/>
    <property type="match status" value="1"/>
</dbReference>
<feature type="signal peptide" evidence="4">
    <location>
        <begin position="1"/>
        <end position="23"/>
    </location>
</feature>
<dbReference type="STRING" id="448385.sce0354"/>
<keyword evidence="4" id="KW-0732">Signal</keyword>
<dbReference type="PROSITE" id="PS50005">
    <property type="entry name" value="TPR"/>
    <property type="match status" value="1"/>
</dbReference>
<feature type="region of interest" description="Disordered" evidence="2">
    <location>
        <begin position="187"/>
        <end position="215"/>
    </location>
</feature>
<organism evidence="5 6">
    <name type="scientific">Sorangium cellulosum (strain So ce56)</name>
    <name type="common">Polyangium cellulosum (strain So ce56)</name>
    <dbReference type="NCBI Taxonomy" id="448385"/>
    <lineage>
        <taxon>Bacteria</taxon>
        <taxon>Pseudomonadati</taxon>
        <taxon>Myxococcota</taxon>
        <taxon>Polyangia</taxon>
        <taxon>Polyangiales</taxon>
        <taxon>Polyangiaceae</taxon>
        <taxon>Sorangium</taxon>
    </lineage>
</organism>
<keyword evidence="1" id="KW-0802">TPR repeat</keyword>
<feature type="transmembrane region" description="Helical" evidence="3">
    <location>
        <begin position="273"/>
        <end position="295"/>
    </location>
</feature>
<keyword evidence="3" id="KW-0812">Transmembrane</keyword>
<dbReference type="eggNOG" id="COG1729">
    <property type="taxonomic scope" value="Bacteria"/>
</dbReference>
<evidence type="ECO:0000313" key="6">
    <source>
        <dbReference type="Proteomes" id="UP000002139"/>
    </source>
</evidence>
<keyword evidence="3" id="KW-1133">Transmembrane helix</keyword>
<accession>A9GQX5</accession>
<evidence type="ECO:0000256" key="4">
    <source>
        <dbReference type="SAM" id="SignalP"/>
    </source>
</evidence>
<evidence type="ECO:0000256" key="3">
    <source>
        <dbReference type="SAM" id="Phobius"/>
    </source>
</evidence>
<dbReference type="InterPro" id="IPR019734">
    <property type="entry name" value="TPR_rpt"/>
</dbReference>
<dbReference type="RefSeq" id="WP_012232989.1">
    <property type="nucleotide sequence ID" value="NC_010162.1"/>
</dbReference>
<dbReference type="EMBL" id="AM746676">
    <property type="protein sequence ID" value="CAN90511.1"/>
    <property type="molecule type" value="Genomic_DNA"/>
</dbReference>
<keyword evidence="6" id="KW-1185">Reference proteome</keyword>
<keyword evidence="3" id="KW-0472">Membrane</keyword>
<dbReference type="AlphaFoldDB" id="A9GQX5"/>
<protein>
    <submittedName>
        <fullName evidence="5">Uncharacterized protein</fullName>
    </submittedName>
</protein>